<dbReference type="GeneID" id="27710121"/>
<dbReference type="InterPro" id="IPR050904">
    <property type="entry name" value="Adhesion/Biosynth-related"/>
</dbReference>
<dbReference type="STRING" id="1442371.A0A0D2K956"/>
<dbReference type="InterPro" id="IPR036378">
    <property type="entry name" value="FAS1_dom_sf"/>
</dbReference>
<gene>
    <name evidence="4" type="ORF">Z520_04375</name>
</gene>
<dbReference type="Gene3D" id="2.30.180.10">
    <property type="entry name" value="FAS1 domain"/>
    <property type="match status" value="2"/>
</dbReference>
<dbReference type="Proteomes" id="UP000053411">
    <property type="component" value="Unassembled WGS sequence"/>
</dbReference>
<dbReference type="PANTHER" id="PTHR10900">
    <property type="entry name" value="PERIOSTIN-RELATED"/>
    <property type="match status" value="1"/>
</dbReference>
<dbReference type="PROSITE" id="PS50213">
    <property type="entry name" value="FAS1"/>
    <property type="match status" value="2"/>
</dbReference>
<keyword evidence="1" id="KW-0812">Transmembrane</keyword>
<sequence>MKLYRIAFATLSFVSWGFAADQDILTILQQQTGISTFIGLLEQFSDLVNVLNQGTFSVLIPNDQALAAFGDENPDFTNNTDAVRALLEYHITNGTHPSASFGLQPQFVPTLLTNSNYTNVTGGQVVELTESANQPTVVSGVKAESHLVEADIFYLGGLIHIIDSVLTIPVSFPATVTKTGLTDLVALMSIGGFLSPSSPAVNVDLTIFAPNSTHFSAGFTGWDGLSQTDLYSILEYSISQGPVIYSSDFKNNTKIPTLDRISATMTEVDGQFYVDAALIKTRDYLTSNGVLQILDSPLNPNTTGQQPLSTVVPSSSTGSKGLSTAAGAGIGIGIGAIVLGGALIVALYIRTKRRRRLIELAGGNPGDPPPRYELDTKALDATGANGREVPRTQVFEIHAPPKPPSPYEIDGNERSRISVTIQGTPPRHLGFQARY</sequence>
<feature type="transmembrane region" description="Helical" evidence="1">
    <location>
        <begin position="325"/>
        <end position="349"/>
    </location>
</feature>
<dbReference type="SMART" id="SM00554">
    <property type="entry name" value="FAS1"/>
    <property type="match status" value="2"/>
</dbReference>
<dbReference type="EMBL" id="KN848068">
    <property type="protein sequence ID" value="KIX99739.1"/>
    <property type="molecule type" value="Genomic_DNA"/>
</dbReference>
<evidence type="ECO:0000256" key="2">
    <source>
        <dbReference type="SAM" id="SignalP"/>
    </source>
</evidence>
<dbReference type="GO" id="GO:0000329">
    <property type="term" value="C:fungal-type vacuole membrane"/>
    <property type="evidence" value="ECO:0007669"/>
    <property type="project" value="TreeGrafter"/>
</dbReference>
<protein>
    <recommendedName>
        <fullName evidence="3">FAS1 domain-containing protein</fullName>
    </recommendedName>
</protein>
<feature type="chain" id="PRO_5002256719" description="FAS1 domain-containing protein" evidence="2">
    <location>
        <begin position="20"/>
        <end position="435"/>
    </location>
</feature>
<dbReference type="SUPFAM" id="SSF82153">
    <property type="entry name" value="FAS1 domain"/>
    <property type="match status" value="2"/>
</dbReference>
<evidence type="ECO:0000313" key="5">
    <source>
        <dbReference type="Proteomes" id="UP000053411"/>
    </source>
</evidence>
<dbReference type="VEuPathDB" id="FungiDB:Z520_04375"/>
<organism evidence="4 5">
    <name type="scientific">Fonsecaea multimorphosa CBS 102226</name>
    <dbReference type="NCBI Taxonomy" id="1442371"/>
    <lineage>
        <taxon>Eukaryota</taxon>
        <taxon>Fungi</taxon>
        <taxon>Dikarya</taxon>
        <taxon>Ascomycota</taxon>
        <taxon>Pezizomycotina</taxon>
        <taxon>Eurotiomycetes</taxon>
        <taxon>Chaetothyriomycetidae</taxon>
        <taxon>Chaetothyriales</taxon>
        <taxon>Herpotrichiellaceae</taxon>
        <taxon>Fonsecaea</taxon>
    </lineage>
</organism>
<evidence type="ECO:0000259" key="3">
    <source>
        <dbReference type="PROSITE" id="PS50213"/>
    </source>
</evidence>
<accession>A0A0D2K956</accession>
<feature type="domain" description="FAS1" evidence="3">
    <location>
        <begin position="168"/>
        <end position="298"/>
    </location>
</feature>
<name>A0A0D2K956_9EURO</name>
<keyword evidence="1" id="KW-0472">Membrane</keyword>
<dbReference type="OrthoDB" id="286301at2759"/>
<dbReference type="Pfam" id="PF02469">
    <property type="entry name" value="Fasciclin"/>
    <property type="match status" value="2"/>
</dbReference>
<dbReference type="GO" id="GO:0016236">
    <property type="term" value="P:macroautophagy"/>
    <property type="evidence" value="ECO:0007669"/>
    <property type="project" value="TreeGrafter"/>
</dbReference>
<proteinExistence type="predicted"/>
<feature type="signal peptide" evidence="2">
    <location>
        <begin position="1"/>
        <end position="19"/>
    </location>
</feature>
<keyword evidence="5" id="KW-1185">Reference proteome</keyword>
<evidence type="ECO:0000256" key="1">
    <source>
        <dbReference type="SAM" id="Phobius"/>
    </source>
</evidence>
<feature type="domain" description="FAS1" evidence="3">
    <location>
        <begin position="21"/>
        <end position="166"/>
    </location>
</feature>
<dbReference type="PANTHER" id="PTHR10900:SF77">
    <property type="entry name" value="FI19380P1"/>
    <property type="match status" value="1"/>
</dbReference>
<dbReference type="InterPro" id="IPR000782">
    <property type="entry name" value="FAS1_domain"/>
</dbReference>
<dbReference type="RefSeq" id="XP_016633862.1">
    <property type="nucleotide sequence ID" value="XM_016774882.1"/>
</dbReference>
<reference evidence="4 5" key="1">
    <citation type="submission" date="2015-01" db="EMBL/GenBank/DDBJ databases">
        <title>The Genome Sequence of Fonsecaea multimorphosa CBS 102226.</title>
        <authorList>
            <consortium name="The Broad Institute Genomics Platform"/>
            <person name="Cuomo C."/>
            <person name="de Hoog S."/>
            <person name="Gorbushina A."/>
            <person name="Stielow B."/>
            <person name="Teixiera M."/>
            <person name="Abouelleil A."/>
            <person name="Chapman S.B."/>
            <person name="Priest M."/>
            <person name="Young S.K."/>
            <person name="Wortman J."/>
            <person name="Nusbaum C."/>
            <person name="Birren B."/>
        </authorList>
    </citation>
    <scope>NUCLEOTIDE SEQUENCE [LARGE SCALE GENOMIC DNA]</scope>
    <source>
        <strain evidence="4 5">CBS 102226</strain>
    </source>
</reference>
<keyword evidence="1" id="KW-1133">Transmembrane helix</keyword>
<keyword evidence="2" id="KW-0732">Signal</keyword>
<dbReference type="AlphaFoldDB" id="A0A0D2K956"/>
<evidence type="ECO:0000313" key="4">
    <source>
        <dbReference type="EMBL" id="KIX99739.1"/>
    </source>
</evidence>